<accession>A0AAD7A9F3</accession>
<gene>
    <name evidence="1" type="ORF">DFH08DRAFT_91707</name>
</gene>
<organism evidence="1 2">
    <name type="scientific">Mycena albidolilacea</name>
    <dbReference type="NCBI Taxonomy" id="1033008"/>
    <lineage>
        <taxon>Eukaryota</taxon>
        <taxon>Fungi</taxon>
        <taxon>Dikarya</taxon>
        <taxon>Basidiomycota</taxon>
        <taxon>Agaricomycotina</taxon>
        <taxon>Agaricomycetes</taxon>
        <taxon>Agaricomycetidae</taxon>
        <taxon>Agaricales</taxon>
        <taxon>Marasmiineae</taxon>
        <taxon>Mycenaceae</taxon>
        <taxon>Mycena</taxon>
    </lineage>
</organism>
<protein>
    <submittedName>
        <fullName evidence="1">Uncharacterized protein</fullName>
    </submittedName>
</protein>
<evidence type="ECO:0000313" key="2">
    <source>
        <dbReference type="Proteomes" id="UP001218218"/>
    </source>
</evidence>
<sequence>MPRPYLRKDSSMSWLSVAPTCGCSKNPPDPAIPFRKTRRLSTFAVDLSPPSRSPLARIRPGLCGCVEVADSPYPNAEALFTQGFQRILVIGRTYLWLFAKETRSCKALQENPASLDVRCWYFSALSFPSCTYPTWPLRMRRWQIQYLIRCPIFEARFTFASIRRICQSKFERGDFHDGIWKCRILDDLFIRVGIAGRSGSAATHYSRHDLISRTWTSAFEGRRNRTKPPCLTRSCSHARPYGHALRAGLTGQSVDDTSRP</sequence>
<name>A0AAD7A9F3_9AGAR</name>
<dbReference type="AlphaFoldDB" id="A0AAD7A9F3"/>
<evidence type="ECO:0000313" key="1">
    <source>
        <dbReference type="EMBL" id="KAJ7352626.1"/>
    </source>
</evidence>
<dbReference type="Proteomes" id="UP001218218">
    <property type="component" value="Unassembled WGS sequence"/>
</dbReference>
<proteinExistence type="predicted"/>
<keyword evidence="2" id="KW-1185">Reference proteome</keyword>
<reference evidence="1" key="1">
    <citation type="submission" date="2023-03" db="EMBL/GenBank/DDBJ databases">
        <title>Massive genome expansion in bonnet fungi (Mycena s.s.) driven by repeated elements and novel gene families across ecological guilds.</title>
        <authorList>
            <consortium name="Lawrence Berkeley National Laboratory"/>
            <person name="Harder C.B."/>
            <person name="Miyauchi S."/>
            <person name="Viragh M."/>
            <person name="Kuo A."/>
            <person name="Thoen E."/>
            <person name="Andreopoulos B."/>
            <person name="Lu D."/>
            <person name="Skrede I."/>
            <person name="Drula E."/>
            <person name="Henrissat B."/>
            <person name="Morin E."/>
            <person name="Kohler A."/>
            <person name="Barry K."/>
            <person name="LaButti K."/>
            <person name="Morin E."/>
            <person name="Salamov A."/>
            <person name="Lipzen A."/>
            <person name="Mereny Z."/>
            <person name="Hegedus B."/>
            <person name="Baldrian P."/>
            <person name="Stursova M."/>
            <person name="Weitz H."/>
            <person name="Taylor A."/>
            <person name="Grigoriev I.V."/>
            <person name="Nagy L.G."/>
            <person name="Martin F."/>
            <person name="Kauserud H."/>
        </authorList>
    </citation>
    <scope>NUCLEOTIDE SEQUENCE</scope>
    <source>
        <strain evidence="1">CBHHK002</strain>
    </source>
</reference>
<dbReference type="EMBL" id="JARIHO010000012">
    <property type="protein sequence ID" value="KAJ7352626.1"/>
    <property type="molecule type" value="Genomic_DNA"/>
</dbReference>
<comment type="caution">
    <text evidence="1">The sequence shown here is derived from an EMBL/GenBank/DDBJ whole genome shotgun (WGS) entry which is preliminary data.</text>
</comment>